<reference evidence="2" key="1">
    <citation type="submission" date="2022-11" db="UniProtKB">
        <authorList>
            <consortium name="WormBaseParasite"/>
        </authorList>
    </citation>
    <scope>IDENTIFICATION</scope>
</reference>
<dbReference type="PANTHER" id="PTHR40267:SF1">
    <property type="entry name" value="BLR3294 PROTEIN"/>
    <property type="match status" value="1"/>
</dbReference>
<dbReference type="InterPro" id="IPR053714">
    <property type="entry name" value="Iso_Racemase_Enz_sf"/>
</dbReference>
<sequence length="116" mass="12494">MKPLTKRVADYIEAEGIEVQDSISLEVSDNLEVGLLNPENLLEHVKRLNHDGVDAVILSACVQMPSLPAIQRAQDQIGKPVLSAAVCTVYQMLKTLGLETRVPNAGHILSGAKPQA</sequence>
<dbReference type="Pfam" id="PF17645">
    <property type="entry name" value="Amdase"/>
    <property type="match status" value="1"/>
</dbReference>
<keyword evidence="1" id="KW-1185">Reference proteome</keyword>
<evidence type="ECO:0000313" key="2">
    <source>
        <dbReference type="WBParaSite" id="PSU_v2.g356.t1"/>
    </source>
</evidence>
<evidence type="ECO:0000313" key="1">
    <source>
        <dbReference type="Proteomes" id="UP000887577"/>
    </source>
</evidence>
<name>A0A914YZV1_9BILA</name>
<dbReference type="Gene3D" id="3.40.50.12500">
    <property type="match status" value="1"/>
</dbReference>
<dbReference type="AlphaFoldDB" id="A0A914YZV1"/>
<organism evidence="1 2">
    <name type="scientific">Panagrolaimus superbus</name>
    <dbReference type="NCBI Taxonomy" id="310955"/>
    <lineage>
        <taxon>Eukaryota</taxon>
        <taxon>Metazoa</taxon>
        <taxon>Ecdysozoa</taxon>
        <taxon>Nematoda</taxon>
        <taxon>Chromadorea</taxon>
        <taxon>Rhabditida</taxon>
        <taxon>Tylenchina</taxon>
        <taxon>Panagrolaimomorpha</taxon>
        <taxon>Panagrolaimoidea</taxon>
        <taxon>Panagrolaimidae</taxon>
        <taxon>Panagrolaimus</taxon>
    </lineage>
</organism>
<proteinExistence type="predicted"/>
<dbReference type="WBParaSite" id="PSU_v2.g356.t1">
    <property type="protein sequence ID" value="PSU_v2.g356.t1"/>
    <property type="gene ID" value="PSU_v2.g356"/>
</dbReference>
<protein>
    <submittedName>
        <fullName evidence="2">Asp/Glu racemase</fullName>
    </submittedName>
</protein>
<dbReference type="InterPro" id="IPR026286">
    <property type="entry name" value="MaiA/AMDase"/>
</dbReference>
<dbReference type="Proteomes" id="UP000887577">
    <property type="component" value="Unplaced"/>
</dbReference>
<accession>A0A914YZV1</accession>
<dbReference type="PANTHER" id="PTHR40267">
    <property type="entry name" value="BLR3294 PROTEIN"/>
    <property type="match status" value="1"/>
</dbReference>